<keyword evidence="12" id="KW-0812">Transmembrane</keyword>
<dbReference type="HAMAP" id="MF_00158">
    <property type="entry name" value="PanC"/>
    <property type="match status" value="1"/>
</dbReference>
<evidence type="ECO:0000313" key="14">
    <source>
        <dbReference type="Proteomes" id="UP001212152"/>
    </source>
</evidence>
<dbReference type="GO" id="GO:0015940">
    <property type="term" value="P:pantothenate biosynthetic process"/>
    <property type="evidence" value="ECO:0007669"/>
    <property type="project" value="UniProtKB-KW"/>
</dbReference>
<dbReference type="GO" id="GO:0004592">
    <property type="term" value="F:pantoate-beta-alanine ligase activity"/>
    <property type="evidence" value="ECO:0007669"/>
    <property type="project" value="UniProtKB-EC"/>
</dbReference>
<evidence type="ECO:0000256" key="2">
    <source>
        <dbReference type="ARBA" id="ARBA00009256"/>
    </source>
</evidence>
<dbReference type="GO" id="GO:0005524">
    <property type="term" value="F:ATP binding"/>
    <property type="evidence" value="ECO:0007669"/>
    <property type="project" value="UniProtKB-KW"/>
</dbReference>
<organism evidence="13 14">
    <name type="scientific">Geranomyces variabilis</name>
    <dbReference type="NCBI Taxonomy" id="109894"/>
    <lineage>
        <taxon>Eukaryota</taxon>
        <taxon>Fungi</taxon>
        <taxon>Fungi incertae sedis</taxon>
        <taxon>Chytridiomycota</taxon>
        <taxon>Chytridiomycota incertae sedis</taxon>
        <taxon>Chytridiomycetes</taxon>
        <taxon>Spizellomycetales</taxon>
        <taxon>Powellomycetaceae</taxon>
        <taxon>Geranomyces</taxon>
    </lineage>
</organism>
<evidence type="ECO:0000256" key="4">
    <source>
        <dbReference type="ARBA" id="ARBA00015647"/>
    </source>
</evidence>
<dbReference type="Proteomes" id="UP001212152">
    <property type="component" value="Unassembled WGS sequence"/>
</dbReference>
<dbReference type="InterPro" id="IPR014729">
    <property type="entry name" value="Rossmann-like_a/b/a_fold"/>
</dbReference>
<dbReference type="Pfam" id="PF02569">
    <property type="entry name" value="Pantoate_ligase"/>
    <property type="match status" value="1"/>
</dbReference>
<protein>
    <recommendedName>
        <fullName evidence="4">Pantoate--beta-alanine ligase</fullName>
        <ecNumber evidence="3">6.3.2.1</ecNumber>
    </recommendedName>
    <alternativeName>
        <fullName evidence="10">Pantoate-activating enzyme</fullName>
    </alternativeName>
    <alternativeName>
        <fullName evidence="9">Pantothenate synthetase</fullName>
    </alternativeName>
</protein>
<evidence type="ECO:0000256" key="5">
    <source>
        <dbReference type="ARBA" id="ARBA00022598"/>
    </source>
</evidence>
<reference evidence="13" key="1">
    <citation type="submission" date="2020-05" db="EMBL/GenBank/DDBJ databases">
        <title>Phylogenomic resolution of chytrid fungi.</title>
        <authorList>
            <person name="Stajich J.E."/>
            <person name="Amses K."/>
            <person name="Simmons R."/>
            <person name="Seto K."/>
            <person name="Myers J."/>
            <person name="Bonds A."/>
            <person name="Quandt C.A."/>
            <person name="Barry K."/>
            <person name="Liu P."/>
            <person name="Grigoriev I."/>
            <person name="Longcore J.E."/>
            <person name="James T.Y."/>
        </authorList>
    </citation>
    <scope>NUCLEOTIDE SEQUENCE</scope>
    <source>
        <strain evidence="13">JEL0379</strain>
    </source>
</reference>
<keyword evidence="12" id="KW-1133">Transmembrane helix</keyword>
<evidence type="ECO:0000256" key="12">
    <source>
        <dbReference type="SAM" id="Phobius"/>
    </source>
</evidence>
<comment type="caution">
    <text evidence="13">The sequence shown here is derived from an EMBL/GenBank/DDBJ whole genome shotgun (WGS) entry which is preliminary data.</text>
</comment>
<keyword evidence="8" id="KW-0067">ATP-binding</keyword>
<proteinExistence type="inferred from homology"/>
<dbReference type="AlphaFoldDB" id="A0AAD5XRY8"/>
<dbReference type="EC" id="6.3.2.1" evidence="3"/>
<evidence type="ECO:0000256" key="10">
    <source>
        <dbReference type="ARBA" id="ARBA00032806"/>
    </source>
</evidence>
<feature type="transmembrane region" description="Helical" evidence="12">
    <location>
        <begin position="20"/>
        <end position="37"/>
    </location>
</feature>
<dbReference type="InterPro" id="IPR004821">
    <property type="entry name" value="Cyt_trans-like"/>
</dbReference>
<dbReference type="Gene3D" id="3.40.50.620">
    <property type="entry name" value="HUPs"/>
    <property type="match status" value="1"/>
</dbReference>
<name>A0AAD5XRY8_9FUNG</name>
<dbReference type="NCBIfam" id="TIGR00125">
    <property type="entry name" value="cyt_tran_rel"/>
    <property type="match status" value="1"/>
</dbReference>
<dbReference type="NCBIfam" id="TIGR00018">
    <property type="entry name" value="panC"/>
    <property type="match status" value="1"/>
</dbReference>
<gene>
    <name evidence="13" type="ORF">HDU87_002877</name>
</gene>
<evidence type="ECO:0000256" key="11">
    <source>
        <dbReference type="ARBA" id="ARBA00048258"/>
    </source>
</evidence>
<keyword evidence="14" id="KW-1185">Reference proteome</keyword>
<dbReference type="PANTHER" id="PTHR21299">
    <property type="entry name" value="CYTIDYLATE KINASE/PANTOATE-BETA-ALANINE LIGASE"/>
    <property type="match status" value="1"/>
</dbReference>
<dbReference type="FunFam" id="3.40.50.620:FF:000013">
    <property type="entry name" value="Pantothenate synthetase"/>
    <property type="match status" value="1"/>
</dbReference>
<keyword evidence="7" id="KW-0547">Nucleotide-binding</keyword>
<evidence type="ECO:0000256" key="3">
    <source>
        <dbReference type="ARBA" id="ARBA00012219"/>
    </source>
</evidence>
<keyword evidence="5" id="KW-0436">Ligase</keyword>
<dbReference type="CDD" id="cd00560">
    <property type="entry name" value="PanC"/>
    <property type="match status" value="1"/>
</dbReference>
<dbReference type="PANTHER" id="PTHR21299:SF1">
    <property type="entry name" value="PANTOATE--BETA-ALANINE LIGASE"/>
    <property type="match status" value="1"/>
</dbReference>
<evidence type="ECO:0000256" key="6">
    <source>
        <dbReference type="ARBA" id="ARBA00022655"/>
    </source>
</evidence>
<evidence type="ECO:0000256" key="8">
    <source>
        <dbReference type="ARBA" id="ARBA00022840"/>
    </source>
</evidence>
<dbReference type="SUPFAM" id="SSF52374">
    <property type="entry name" value="Nucleotidylyl transferase"/>
    <property type="match status" value="1"/>
</dbReference>
<evidence type="ECO:0000256" key="1">
    <source>
        <dbReference type="ARBA" id="ARBA00004990"/>
    </source>
</evidence>
<evidence type="ECO:0000256" key="7">
    <source>
        <dbReference type="ARBA" id="ARBA00022741"/>
    </source>
</evidence>
<comment type="catalytic activity">
    <reaction evidence="11">
        <text>(R)-pantoate + beta-alanine + ATP = (R)-pantothenate + AMP + diphosphate + H(+)</text>
        <dbReference type="Rhea" id="RHEA:10912"/>
        <dbReference type="ChEBI" id="CHEBI:15378"/>
        <dbReference type="ChEBI" id="CHEBI:15980"/>
        <dbReference type="ChEBI" id="CHEBI:29032"/>
        <dbReference type="ChEBI" id="CHEBI:30616"/>
        <dbReference type="ChEBI" id="CHEBI:33019"/>
        <dbReference type="ChEBI" id="CHEBI:57966"/>
        <dbReference type="ChEBI" id="CHEBI:456215"/>
        <dbReference type="EC" id="6.3.2.1"/>
    </reaction>
</comment>
<keyword evidence="12" id="KW-0472">Membrane</keyword>
<accession>A0AAD5XRY8</accession>
<dbReference type="Gene3D" id="3.30.1300.10">
    <property type="entry name" value="Pantoate-beta-alanine ligase, C-terminal domain"/>
    <property type="match status" value="1"/>
</dbReference>
<comment type="similarity">
    <text evidence="2">Belongs to the pantothenate synthetase family.</text>
</comment>
<comment type="pathway">
    <text evidence="1">Cofactor biosynthesis; (R)-pantothenate biosynthesis; (R)-pantothenate from (R)-pantoate and beta-alanine: step 1/1.</text>
</comment>
<evidence type="ECO:0000256" key="9">
    <source>
        <dbReference type="ARBA" id="ARBA00029902"/>
    </source>
</evidence>
<dbReference type="EMBL" id="JADGJQ010000020">
    <property type="protein sequence ID" value="KAJ3179671.1"/>
    <property type="molecule type" value="Genomic_DNA"/>
</dbReference>
<keyword evidence="6" id="KW-0566">Pantothenate biosynthesis</keyword>
<dbReference type="InterPro" id="IPR042176">
    <property type="entry name" value="Pantoate_ligase_C"/>
</dbReference>
<dbReference type="InterPro" id="IPR003721">
    <property type="entry name" value="Pantoate_ligase"/>
</dbReference>
<evidence type="ECO:0000313" key="13">
    <source>
        <dbReference type="EMBL" id="KAJ3179671.1"/>
    </source>
</evidence>
<sequence>MRTQSYPESEYRGNHLARDVPVVPLAILFYLFLPTLIHRSINPDLSVGFVPTMGALHAGHVSLAQLARSQCDKVVASIFVNPAQFAPTEDLAKYPRTEDQDVAMLGAAGCDVVFIPNVEEMYPAGIVLNVKDQRGTFVEVTGMSHQMEGSIRPHFFRGVATVVSKLFNIAQPTRAYFGQKDAQQCAVVRTMVRDMFVPTTIVVGETVREADGLAMSSRNRYLAPAERAVAPVLYRGLQAGAALYNEGRGVVSRAEIIAAAAAVVQEEKGATLQYLSLADPFSLAELDKIGANGAIFSGAVLVGKTRIIDNLLLGLSPEKWVK</sequence>